<comment type="caution">
    <text evidence="1">The sequence shown here is derived from an EMBL/GenBank/DDBJ whole genome shotgun (WGS) entry which is preliminary data.</text>
</comment>
<dbReference type="Proteomes" id="UP000221165">
    <property type="component" value="Unassembled WGS sequence"/>
</dbReference>
<keyword evidence="2" id="KW-1185">Reference proteome</keyword>
<protein>
    <submittedName>
        <fullName evidence="1">Uncharacterized protein</fullName>
    </submittedName>
</protein>
<dbReference type="EMBL" id="MIGC01000980">
    <property type="protein sequence ID" value="PHJ23833.1"/>
    <property type="molecule type" value="Genomic_DNA"/>
</dbReference>
<dbReference type="VEuPathDB" id="ToxoDB:CSUI_002313"/>
<proteinExistence type="predicted"/>
<dbReference type="AlphaFoldDB" id="A0A2C6L9T5"/>
<accession>A0A2C6L9T5</accession>
<name>A0A2C6L9T5_9APIC</name>
<dbReference type="RefSeq" id="XP_067925507.1">
    <property type="nucleotide sequence ID" value="XM_068062515.1"/>
</dbReference>
<gene>
    <name evidence="1" type="ORF">CSUI_002313</name>
</gene>
<evidence type="ECO:0000313" key="1">
    <source>
        <dbReference type="EMBL" id="PHJ23833.1"/>
    </source>
</evidence>
<reference evidence="1 2" key="1">
    <citation type="journal article" date="2017" name="Int. J. Parasitol.">
        <title>The genome of the protozoan parasite Cystoisospora suis and a reverse vaccinology approach to identify vaccine candidates.</title>
        <authorList>
            <person name="Palmieri N."/>
            <person name="Shrestha A."/>
            <person name="Ruttkowski B."/>
            <person name="Beck T."/>
            <person name="Vogl C."/>
            <person name="Tomley F."/>
            <person name="Blake D.P."/>
            <person name="Joachim A."/>
        </authorList>
    </citation>
    <scope>NUCLEOTIDE SEQUENCE [LARGE SCALE GENOMIC DNA]</scope>
    <source>
        <strain evidence="1 2">Wien I</strain>
    </source>
</reference>
<dbReference type="GeneID" id="94425726"/>
<evidence type="ECO:0000313" key="2">
    <source>
        <dbReference type="Proteomes" id="UP000221165"/>
    </source>
</evidence>
<sequence>KARKNSRGRASQFLLPQAMAMSAGRHMKLQDVPERHLLSARTAS</sequence>
<organism evidence="1 2">
    <name type="scientific">Cystoisospora suis</name>
    <dbReference type="NCBI Taxonomy" id="483139"/>
    <lineage>
        <taxon>Eukaryota</taxon>
        <taxon>Sar</taxon>
        <taxon>Alveolata</taxon>
        <taxon>Apicomplexa</taxon>
        <taxon>Conoidasida</taxon>
        <taxon>Coccidia</taxon>
        <taxon>Eucoccidiorida</taxon>
        <taxon>Eimeriorina</taxon>
        <taxon>Sarcocystidae</taxon>
        <taxon>Cystoisospora</taxon>
    </lineage>
</organism>
<feature type="non-terminal residue" evidence="1">
    <location>
        <position position="1"/>
    </location>
</feature>